<name>A0ABV5FXZ3_9MICC</name>
<protein>
    <submittedName>
        <fullName evidence="2">Uncharacterized protein</fullName>
    </submittedName>
</protein>
<reference evidence="2 3" key="1">
    <citation type="submission" date="2024-09" db="EMBL/GenBank/DDBJ databases">
        <authorList>
            <person name="Sun Q."/>
            <person name="Mori K."/>
        </authorList>
    </citation>
    <scope>NUCLEOTIDE SEQUENCE [LARGE SCALE GENOMIC DNA]</scope>
    <source>
        <strain evidence="2 3">CCM 7609</strain>
    </source>
</reference>
<dbReference type="Proteomes" id="UP001589575">
    <property type="component" value="Unassembled WGS sequence"/>
</dbReference>
<keyword evidence="3" id="KW-1185">Reference proteome</keyword>
<feature type="compositionally biased region" description="Basic residues" evidence="1">
    <location>
        <begin position="104"/>
        <end position="114"/>
    </location>
</feature>
<comment type="caution">
    <text evidence="2">The sequence shown here is derived from an EMBL/GenBank/DDBJ whole genome shotgun (WGS) entry which is preliminary data.</text>
</comment>
<accession>A0ABV5FXZ3</accession>
<feature type="compositionally biased region" description="Polar residues" evidence="1">
    <location>
        <begin position="129"/>
        <end position="149"/>
    </location>
</feature>
<proteinExistence type="predicted"/>
<sequence>MPVSSLNWVLAPSAIRRRFRIHSVSFRAYSGSFSGPRMSTASRARMISSAPLIPKVTRPQPTRAAGRRRRWSGRPSCARPSSARAELGSGHRVPSSYSSIQGRSRSKPRARRSAGRSGPSPDWTRDCSEMTTRVITRSARSTGRSESTV</sequence>
<dbReference type="EMBL" id="JBHMFI010000001">
    <property type="protein sequence ID" value="MFB9071098.1"/>
    <property type="molecule type" value="Genomic_DNA"/>
</dbReference>
<evidence type="ECO:0000256" key="1">
    <source>
        <dbReference type="SAM" id="MobiDB-lite"/>
    </source>
</evidence>
<feature type="region of interest" description="Disordered" evidence="1">
    <location>
        <begin position="47"/>
        <end position="149"/>
    </location>
</feature>
<gene>
    <name evidence="2" type="ORF">ACFFX0_07790</name>
</gene>
<evidence type="ECO:0000313" key="2">
    <source>
        <dbReference type="EMBL" id="MFB9071098.1"/>
    </source>
</evidence>
<evidence type="ECO:0000313" key="3">
    <source>
        <dbReference type="Proteomes" id="UP001589575"/>
    </source>
</evidence>
<organism evidence="2 3">
    <name type="scientific">Citricoccus parietis</name>
    <dbReference type="NCBI Taxonomy" id="592307"/>
    <lineage>
        <taxon>Bacteria</taxon>
        <taxon>Bacillati</taxon>
        <taxon>Actinomycetota</taxon>
        <taxon>Actinomycetes</taxon>
        <taxon>Micrococcales</taxon>
        <taxon>Micrococcaceae</taxon>
        <taxon>Citricoccus</taxon>
    </lineage>
</organism>